<dbReference type="AlphaFoldDB" id="A0A327RKT4"/>
<gene>
    <name evidence="2" type="ORF">LY08_00573</name>
</gene>
<dbReference type="EMBL" id="QLLO01000002">
    <property type="protein sequence ID" value="RAJ16798.1"/>
    <property type="molecule type" value="Genomic_DNA"/>
</dbReference>
<dbReference type="InterPro" id="IPR004919">
    <property type="entry name" value="GmrSD_N"/>
</dbReference>
<dbReference type="PANTHER" id="PTHR39639:SF1">
    <property type="entry name" value="DUF262 DOMAIN-CONTAINING PROTEIN"/>
    <property type="match status" value="1"/>
</dbReference>
<dbReference type="PANTHER" id="PTHR39639">
    <property type="entry name" value="CHROMOSOME 16, WHOLE GENOME SHOTGUN SEQUENCE"/>
    <property type="match status" value="1"/>
</dbReference>
<dbReference type="RefSeq" id="WP_111658934.1">
    <property type="nucleotide sequence ID" value="NZ_QLLO01000002.1"/>
</dbReference>
<keyword evidence="3" id="KW-1185">Reference proteome</keyword>
<evidence type="ECO:0000259" key="1">
    <source>
        <dbReference type="Pfam" id="PF03235"/>
    </source>
</evidence>
<comment type="caution">
    <text evidence="2">The sequence shown here is derived from an EMBL/GenBank/DDBJ whole genome shotgun (WGS) entry which is preliminary data.</text>
</comment>
<feature type="domain" description="GmrSD restriction endonucleases N-terminal" evidence="1">
    <location>
        <begin position="19"/>
        <end position="163"/>
    </location>
</feature>
<evidence type="ECO:0000313" key="3">
    <source>
        <dbReference type="Proteomes" id="UP000248703"/>
    </source>
</evidence>
<name>A0A327RKT4_9FLAO</name>
<evidence type="ECO:0000313" key="2">
    <source>
        <dbReference type="EMBL" id="RAJ16798.1"/>
    </source>
</evidence>
<sequence length="352" mass="41385">MKNFDSRAYSINDFLEWNDKKQLVLSPKFQRKAIWSDDAKSYLMDTIIRGKPIPKIFIRQTLNIENRQSIREVVDGQQRLRTILSYINDGFAIKKKHNQKYGGFFFSQLSNIDPDIQSTILNYEISVDLLVNLPDNEILDIFARLNSYSVVLNQQEKINANHFSEFKILVDRLSHKHNDFWSENKILTNQNILRMADATLVADLVIAMIEGIQSKKQIKSFYTKYEKEFDYDTDALERDFDETIELIKSVFDETLKGTQFKRIHLFYTLFTSFYHTKVGLKNLDVVRQEIETNKYERTKIALTDLNVLFGTVPFQNMSVPQIQFLEDSRRATTDTKVRVRRTKFILDIVNSI</sequence>
<proteinExistence type="predicted"/>
<organism evidence="2 3">
    <name type="scientific">Olleya aquimaris</name>
    <dbReference type="NCBI Taxonomy" id="639310"/>
    <lineage>
        <taxon>Bacteria</taxon>
        <taxon>Pseudomonadati</taxon>
        <taxon>Bacteroidota</taxon>
        <taxon>Flavobacteriia</taxon>
        <taxon>Flavobacteriales</taxon>
        <taxon>Flavobacteriaceae</taxon>
    </lineage>
</organism>
<dbReference type="Proteomes" id="UP000248703">
    <property type="component" value="Unassembled WGS sequence"/>
</dbReference>
<dbReference type="OrthoDB" id="9764212at2"/>
<reference evidence="2 3" key="1">
    <citation type="submission" date="2018-06" db="EMBL/GenBank/DDBJ databases">
        <title>Genomic Encyclopedia of Archaeal and Bacterial Type Strains, Phase II (KMG-II): from individual species to whole genera.</title>
        <authorList>
            <person name="Goeker M."/>
        </authorList>
    </citation>
    <scope>NUCLEOTIDE SEQUENCE [LARGE SCALE GENOMIC DNA]</scope>
    <source>
        <strain evidence="2 3">DSM 24464</strain>
    </source>
</reference>
<accession>A0A327RKT4</accession>
<dbReference type="Pfam" id="PF03235">
    <property type="entry name" value="GmrSD_N"/>
    <property type="match status" value="1"/>
</dbReference>
<protein>
    <submittedName>
        <fullName evidence="2">Uncharacterized protein DUF262</fullName>
    </submittedName>
</protein>